<name>A0AAW8NJK1_9GAMM</name>
<comment type="caution">
    <text evidence="1">The sequence shown here is derived from an EMBL/GenBank/DDBJ whole genome shotgun (WGS) entry which is preliminary data.</text>
</comment>
<dbReference type="Proteomes" id="UP001271263">
    <property type="component" value="Unassembled WGS sequence"/>
</dbReference>
<dbReference type="AlphaFoldDB" id="A0AAW8NJK1"/>
<evidence type="ECO:0000313" key="2">
    <source>
        <dbReference type="EMBL" id="MDW4824617.1"/>
    </source>
</evidence>
<dbReference type="Proteomes" id="UP001259340">
    <property type="component" value="Unassembled WGS sequence"/>
</dbReference>
<sequence length="251" mass="26336">MSGLLVAGNFFVDRLNAQGQSTGIIGPINTTKLAVKTDADEKVRGSKKKANYGQALSVVKIAKPVEVEWMFDDQPAELIAMALLGDTQVINEGSGTLTDEALTLPADQRWAQLPKSNFAVVGFTVKKAADTLELGTDYEVNYALGLVRAVKGGAVEAGGDVTVTGQHNAISGTLVKGGINAQVRARLFGEGTNLETGKPIKLDIFDASLSPTAALDFAANEFVSATLAGKAQLVTGKDHPFEYAELDTPAN</sequence>
<evidence type="ECO:0000313" key="3">
    <source>
        <dbReference type="Proteomes" id="UP001259340"/>
    </source>
</evidence>
<accession>A0AAW8NJK1</accession>
<dbReference type="EMBL" id="JAPMLD010000003">
    <property type="protein sequence ID" value="MDW4824617.1"/>
    <property type="molecule type" value="Genomic_DNA"/>
</dbReference>
<organism evidence="1 3">
    <name type="scientific">Shewanella fidelis</name>
    <dbReference type="NCBI Taxonomy" id="173509"/>
    <lineage>
        <taxon>Bacteria</taxon>
        <taxon>Pseudomonadati</taxon>
        <taxon>Pseudomonadota</taxon>
        <taxon>Gammaproteobacteria</taxon>
        <taxon>Alteromonadales</taxon>
        <taxon>Shewanellaceae</taxon>
        <taxon>Shewanella</taxon>
    </lineage>
</organism>
<reference evidence="1" key="2">
    <citation type="submission" date="2022-11" db="EMBL/GenBank/DDBJ databases">
        <title>Prophages regulate Shewanella fidelis motility and biofilm formation: implications for gut colonization dynamics in Ciona robusta.</title>
        <authorList>
            <person name="Natarajan O."/>
            <person name="Gibboney S.L."/>
            <person name="Young M.N."/>
            <person name="Lim S.J."/>
            <person name="Pluta N."/>
            <person name="Atkinson C.G.F."/>
            <person name="Leigh B.A."/>
            <person name="Liberti A."/>
            <person name="Kees E."/>
            <person name="Breitbart M."/>
            <person name="Gralnick J."/>
            <person name="Dishaw L.J."/>
        </authorList>
    </citation>
    <scope>NUCLEOTIDE SEQUENCE</scope>
    <source>
        <strain evidence="1">3313</strain>
    </source>
</reference>
<keyword evidence="4" id="KW-1185">Reference proteome</keyword>
<evidence type="ECO:0000313" key="1">
    <source>
        <dbReference type="EMBL" id="MDR8523478.1"/>
    </source>
</evidence>
<reference evidence="2 4" key="1">
    <citation type="journal article" date="2022" name="bioRxiv">
        <title>Prophages regulate Shewanella fidelis 3313 motility and biofilm formation: implications for gut colonization dynamics in Ciona robusta.</title>
        <authorList>
            <person name="Natarajan O."/>
            <person name="Gibboney S.L."/>
            <person name="Young M.N."/>
            <person name="Lim S.J."/>
            <person name="Pluta N."/>
            <person name="Atkinson C.G."/>
            <person name="Leigh B.A."/>
            <person name="Liberti A."/>
            <person name="Kees E.D."/>
            <person name="Breitbart M."/>
            <person name="Gralnick J.A."/>
            <person name="Dishaw L.J."/>
        </authorList>
    </citation>
    <scope>NUCLEOTIDE SEQUENCE [LARGE SCALE GENOMIC DNA]</scope>
    <source>
        <strain evidence="2 4">JG4066</strain>
    </source>
</reference>
<dbReference type="EMBL" id="JAPMLE010000001">
    <property type="protein sequence ID" value="MDR8523478.1"/>
    <property type="molecule type" value="Genomic_DNA"/>
</dbReference>
<protein>
    <submittedName>
        <fullName evidence="1">Uncharacterized protein</fullName>
    </submittedName>
</protein>
<proteinExistence type="predicted"/>
<dbReference type="RefSeq" id="WP_310654443.1">
    <property type="nucleotide sequence ID" value="NZ_JAPMLA010000009.1"/>
</dbReference>
<evidence type="ECO:0000313" key="4">
    <source>
        <dbReference type="Proteomes" id="UP001271263"/>
    </source>
</evidence>
<gene>
    <name evidence="1" type="ORF">OS133_07210</name>
    <name evidence="2" type="ORF">OS134_11160</name>
</gene>